<comment type="catalytic activity">
    <reaction evidence="1">
        <text>L-lysine = D-beta-lysine</text>
        <dbReference type="Rhea" id="RHEA:44148"/>
        <dbReference type="ChEBI" id="CHEBI:32551"/>
        <dbReference type="ChEBI" id="CHEBI:84138"/>
    </reaction>
</comment>
<evidence type="ECO:0000256" key="8">
    <source>
        <dbReference type="ARBA" id="ARBA00022723"/>
    </source>
</evidence>
<evidence type="ECO:0000256" key="11">
    <source>
        <dbReference type="ARBA" id="ARBA00023014"/>
    </source>
</evidence>
<comment type="caution">
    <text evidence="18">The sequence shown here is derived from an EMBL/GenBank/DDBJ whole genome shotgun (WGS) entry which is preliminary data.</text>
</comment>
<dbReference type="NCBIfam" id="TIGR00238">
    <property type="entry name" value="KamA family radical SAM protein"/>
    <property type="match status" value="1"/>
</dbReference>
<name>A0A918K3M3_9GAMM</name>
<dbReference type="AlphaFoldDB" id="A0A918K3M3"/>
<protein>
    <recommendedName>
        <fullName evidence="5">L-lysine 2,3-aminomutase</fullName>
    </recommendedName>
    <alternativeName>
        <fullName evidence="13">EF-P post-translational modification enzyme B</fullName>
    </alternativeName>
</protein>
<comment type="similarity">
    <text evidence="4">Belongs to the radical SAM superfamily. KamA family.</text>
</comment>
<evidence type="ECO:0000256" key="1">
    <source>
        <dbReference type="ARBA" id="ARBA00001352"/>
    </source>
</evidence>
<keyword evidence="9 15" id="KW-0663">Pyridoxal phosphate</keyword>
<evidence type="ECO:0000256" key="10">
    <source>
        <dbReference type="ARBA" id="ARBA00023004"/>
    </source>
</evidence>
<dbReference type="SFLD" id="SFLDS00029">
    <property type="entry name" value="Radical_SAM"/>
    <property type="match status" value="1"/>
</dbReference>
<feature type="domain" description="Radical SAM core" evidence="17">
    <location>
        <begin position="119"/>
        <end position="342"/>
    </location>
</feature>
<keyword evidence="6 14" id="KW-0004">4Fe-4S</keyword>
<reference evidence="18" key="1">
    <citation type="journal article" date="2014" name="Int. J. Syst. Evol. Microbiol.">
        <title>Complete genome sequence of Corynebacterium casei LMG S-19264T (=DSM 44701T), isolated from a smear-ripened cheese.</title>
        <authorList>
            <consortium name="US DOE Joint Genome Institute (JGI-PGF)"/>
            <person name="Walter F."/>
            <person name="Albersmeier A."/>
            <person name="Kalinowski J."/>
            <person name="Ruckert C."/>
        </authorList>
    </citation>
    <scope>NUCLEOTIDE SEQUENCE</scope>
    <source>
        <strain evidence="18">KCTC 22169</strain>
    </source>
</reference>
<dbReference type="PROSITE" id="PS51918">
    <property type="entry name" value="RADICAL_SAM"/>
    <property type="match status" value="1"/>
</dbReference>
<evidence type="ECO:0000313" key="18">
    <source>
        <dbReference type="EMBL" id="GGX45937.1"/>
    </source>
</evidence>
<sequence length="350" mass="39751">MLTEIESSVDSPHTSERQIARLAPQSDWQTQLKEAVRSVDELLDRLQLTARDLDQPALHNAPFPLRVPLSFVNRMRPGDPNDPLLRQVLPSGRETEPQPGYSDDPLAEQGQNPAPGVIHKYRGRALLVSTQACAVHCRYCFRQHFPYADNRLSRDDWQQALAYLSSQPDVNEIIFSGGDPLSLPNDRLAGMIADLERLPHLTTLRFHSRTPVVLPDRLDAGFLEMIRSTRFKTVLVIHANHTRELNDEVHRALAPLRRIGCTLLNQAVLLRGVNDRLEDQCALSRRLFDCDVLPYYLHVLDPVRGAAHFDVDDREARSLWQSMQAELPGYLLPRLTREVPGDAGKRWLNP</sequence>
<dbReference type="GO" id="GO:0016853">
    <property type="term" value="F:isomerase activity"/>
    <property type="evidence" value="ECO:0007669"/>
    <property type="project" value="UniProtKB-KW"/>
</dbReference>
<dbReference type="GO" id="GO:0046872">
    <property type="term" value="F:metal ion binding"/>
    <property type="evidence" value="ECO:0007669"/>
    <property type="project" value="UniProtKB-KW"/>
</dbReference>
<dbReference type="Proteomes" id="UP000626148">
    <property type="component" value="Unassembled WGS sequence"/>
</dbReference>
<dbReference type="PANTHER" id="PTHR30538">
    <property type="entry name" value="LYSINE 2,3-AMINOMUTASE-RELATED"/>
    <property type="match status" value="1"/>
</dbReference>
<keyword evidence="11 14" id="KW-0411">Iron-sulfur</keyword>
<dbReference type="PIRSF" id="PIRSF004911">
    <property type="entry name" value="DUF160"/>
    <property type="match status" value="1"/>
</dbReference>
<evidence type="ECO:0000256" key="13">
    <source>
        <dbReference type="ARBA" id="ARBA00030756"/>
    </source>
</evidence>
<feature type="binding site" evidence="14">
    <location>
        <position position="140"/>
    </location>
    <ligand>
        <name>[4Fe-4S] cluster</name>
        <dbReference type="ChEBI" id="CHEBI:49883"/>
        <note>4Fe-4S-S-AdoMet</note>
    </ligand>
</feature>
<dbReference type="CDD" id="cd01335">
    <property type="entry name" value="Radical_SAM"/>
    <property type="match status" value="1"/>
</dbReference>
<dbReference type="NCBIfam" id="TIGR03821">
    <property type="entry name" value="EFP_modif_epmB"/>
    <property type="match status" value="1"/>
</dbReference>
<dbReference type="Gene3D" id="3.20.20.70">
    <property type="entry name" value="Aldolase class I"/>
    <property type="match status" value="1"/>
</dbReference>
<organism evidence="18 19">
    <name type="scientific">Saccharospirillum salsuginis</name>
    <dbReference type="NCBI Taxonomy" id="418750"/>
    <lineage>
        <taxon>Bacteria</taxon>
        <taxon>Pseudomonadati</taxon>
        <taxon>Pseudomonadota</taxon>
        <taxon>Gammaproteobacteria</taxon>
        <taxon>Oceanospirillales</taxon>
        <taxon>Saccharospirillaceae</taxon>
        <taxon>Saccharospirillum</taxon>
    </lineage>
</organism>
<dbReference type="EMBL" id="BMXR01000002">
    <property type="protein sequence ID" value="GGX45937.1"/>
    <property type="molecule type" value="Genomic_DNA"/>
</dbReference>
<evidence type="ECO:0000256" key="3">
    <source>
        <dbReference type="ARBA" id="ARBA00001966"/>
    </source>
</evidence>
<gene>
    <name evidence="18" type="ORF">GCM10007392_11220</name>
</gene>
<dbReference type="InterPro" id="IPR013785">
    <property type="entry name" value="Aldolase_TIM"/>
</dbReference>
<feature type="modified residue" description="N6-(pyridoxal phosphate)lysine" evidence="15">
    <location>
        <position position="345"/>
    </location>
</feature>
<evidence type="ECO:0000256" key="14">
    <source>
        <dbReference type="PIRSR" id="PIRSR004911-1"/>
    </source>
</evidence>
<dbReference type="RefSeq" id="WP_189607502.1">
    <property type="nucleotide sequence ID" value="NZ_BMXR01000002.1"/>
</dbReference>
<dbReference type="SUPFAM" id="SSF102114">
    <property type="entry name" value="Radical SAM enzymes"/>
    <property type="match status" value="1"/>
</dbReference>
<dbReference type="InterPro" id="IPR003739">
    <property type="entry name" value="Lys_aminomutase/Glu_NH3_mut"/>
</dbReference>
<evidence type="ECO:0000256" key="7">
    <source>
        <dbReference type="ARBA" id="ARBA00022691"/>
    </source>
</evidence>
<evidence type="ECO:0000256" key="12">
    <source>
        <dbReference type="ARBA" id="ARBA00023235"/>
    </source>
</evidence>
<comment type="cofactor">
    <cofactor evidence="2 15">
        <name>pyridoxal 5'-phosphate</name>
        <dbReference type="ChEBI" id="CHEBI:597326"/>
    </cofactor>
</comment>
<keyword evidence="12" id="KW-0413">Isomerase</keyword>
<evidence type="ECO:0000256" key="15">
    <source>
        <dbReference type="PIRSR" id="PIRSR603739-50"/>
    </source>
</evidence>
<dbReference type="SFLD" id="SFLDF00314">
    <property type="entry name" value="L-lysine_2_3-aminomutase_(yjeK"/>
    <property type="match status" value="1"/>
</dbReference>
<keyword evidence="8 14" id="KW-0479">Metal-binding</keyword>
<dbReference type="PANTHER" id="PTHR30538:SF1">
    <property type="entry name" value="L-LYSINE 2,3-AMINOMUTASE"/>
    <property type="match status" value="1"/>
</dbReference>
<dbReference type="InterPro" id="IPR007197">
    <property type="entry name" value="rSAM"/>
</dbReference>
<accession>A0A918K3M3</accession>
<dbReference type="GO" id="GO:0051539">
    <property type="term" value="F:4 iron, 4 sulfur cluster binding"/>
    <property type="evidence" value="ECO:0007669"/>
    <property type="project" value="UniProtKB-KW"/>
</dbReference>
<dbReference type="SFLD" id="SFLDG01070">
    <property type="entry name" value="PLP-dependent"/>
    <property type="match status" value="1"/>
</dbReference>
<evidence type="ECO:0000256" key="5">
    <source>
        <dbReference type="ARBA" id="ARBA00022363"/>
    </source>
</evidence>
<comment type="cofactor">
    <cofactor evidence="3">
        <name>[4Fe-4S] cluster</name>
        <dbReference type="ChEBI" id="CHEBI:49883"/>
    </cofactor>
</comment>
<evidence type="ECO:0000259" key="17">
    <source>
        <dbReference type="PROSITE" id="PS51918"/>
    </source>
</evidence>
<proteinExistence type="inferred from homology"/>
<evidence type="ECO:0000256" key="9">
    <source>
        <dbReference type="ARBA" id="ARBA00022898"/>
    </source>
</evidence>
<evidence type="ECO:0000313" key="19">
    <source>
        <dbReference type="Proteomes" id="UP000626148"/>
    </source>
</evidence>
<keyword evidence="7" id="KW-0949">S-adenosyl-L-methionine</keyword>
<dbReference type="Pfam" id="PF04055">
    <property type="entry name" value="Radical_SAM"/>
    <property type="match status" value="1"/>
</dbReference>
<evidence type="ECO:0000256" key="2">
    <source>
        <dbReference type="ARBA" id="ARBA00001933"/>
    </source>
</evidence>
<evidence type="ECO:0000256" key="4">
    <source>
        <dbReference type="ARBA" id="ARBA00008703"/>
    </source>
</evidence>
<dbReference type="InterPro" id="IPR058240">
    <property type="entry name" value="rSAM_sf"/>
</dbReference>
<feature type="binding site" evidence="14">
    <location>
        <position position="133"/>
    </location>
    <ligand>
        <name>[4Fe-4S] cluster</name>
        <dbReference type="ChEBI" id="CHEBI:49883"/>
        <note>4Fe-4S-S-AdoMet</note>
    </ligand>
</feature>
<keyword evidence="10" id="KW-0408">Iron</keyword>
<evidence type="ECO:0000256" key="16">
    <source>
        <dbReference type="SAM" id="MobiDB-lite"/>
    </source>
</evidence>
<keyword evidence="19" id="KW-1185">Reference proteome</keyword>
<reference evidence="18" key="2">
    <citation type="submission" date="2020-09" db="EMBL/GenBank/DDBJ databases">
        <authorList>
            <person name="Sun Q."/>
            <person name="Kim S."/>
        </authorList>
    </citation>
    <scope>NUCLEOTIDE SEQUENCE</scope>
    <source>
        <strain evidence="18">KCTC 22169</strain>
    </source>
</reference>
<feature type="region of interest" description="Disordered" evidence="16">
    <location>
        <begin position="74"/>
        <end position="115"/>
    </location>
</feature>
<feature type="binding site" evidence="14">
    <location>
        <position position="137"/>
    </location>
    <ligand>
        <name>[4Fe-4S] cluster</name>
        <dbReference type="ChEBI" id="CHEBI:49883"/>
        <note>4Fe-4S-S-AdoMet</note>
    </ligand>
</feature>
<evidence type="ECO:0000256" key="6">
    <source>
        <dbReference type="ARBA" id="ARBA00022485"/>
    </source>
</evidence>
<dbReference type="InterPro" id="IPR022462">
    <property type="entry name" value="EpmB"/>
</dbReference>